<organism evidence="1 2">
    <name type="scientific">Choanephora cucurbitarum</name>
    <dbReference type="NCBI Taxonomy" id="101091"/>
    <lineage>
        <taxon>Eukaryota</taxon>
        <taxon>Fungi</taxon>
        <taxon>Fungi incertae sedis</taxon>
        <taxon>Mucoromycota</taxon>
        <taxon>Mucoromycotina</taxon>
        <taxon>Mucoromycetes</taxon>
        <taxon>Mucorales</taxon>
        <taxon>Mucorineae</taxon>
        <taxon>Choanephoraceae</taxon>
        <taxon>Choanephoroideae</taxon>
        <taxon>Choanephora</taxon>
    </lineage>
</organism>
<sequence length="106" mass="12404">LLLFKSDKSEEKHFALIHVYQQLQVSEAGIPFCDGSNFANNDPCSSNAWLEVVPLENLLVPVAMLQSSWPRTPFDQRMHFFWPEMNRTVCPIEQYDFSFDFEFNII</sequence>
<protein>
    <submittedName>
        <fullName evidence="1">Uncharacterized protein</fullName>
    </submittedName>
</protein>
<keyword evidence="2" id="KW-1185">Reference proteome</keyword>
<evidence type="ECO:0000313" key="1">
    <source>
        <dbReference type="EMBL" id="OBZ82447.1"/>
    </source>
</evidence>
<dbReference type="AlphaFoldDB" id="A0A1C7N011"/>
<evidence type="ECO:0000313" key="2">
    <source>
        <dbReference type="Proteomes" id="UP000093000"/>
    </source>
</evidence>
<feature type="non-terminal residue" evidence="1">
    <location>
        <position position="1"/>
    </location>
</feature>
<dbReference type="Proteomes" id="UP000093000">
    <property type="component" value="Unassembled WGS sequence"/>
</dbReference>
<proteinExistence type="predicted"/>
<accession>A0A1C7N011</accession>
<reference evidence="1 2" key="1">
    <citation type="submission" date="2016-03" db="EMBL/GenBank/DDBJ databases">
        <title>Choanephora cucurbitarum.</title>
        <authorList>
            <person name="Min B."/>
            <person name="Park H."/>
            <person name="Park J.-H."/>
            <person name="Shin H.-D."/>
            <person name="Choi I.-G."/>
        </authorList>
    </citation>
    <scope>NUCLEOTIDE SEQUENCE [LARGE SCALE GENOMIC DNA]</scope>
    <source>
        <strain evidence="1 2">KUS-F28377</strain>
    </source>
</reference>
<dbReference type="EMBL" id="LUGH01000865">
    <property type="protein sequence ID" value="OBZ82447.1"/>
    <property type="molecule type" value="Genomic_DNA"/>
</dbReference>
<dbReference type="InParanoid" id="A0A1C7N011"/>
<name>A0A1C7N011_9FUNG</name>
<comment type="caution">
    <text evidence="1">The sequence shown here is derived from an EMBL/GenBank/DDBJ whole genome shotgun (WGS) entry which is preliminary data.</text>
</comment>
<gene>
    <name evidence="1" type="ORF">A0J61_09502</name>
</gene>